<dbReference type="AlphaFoldDB" id="A0AA50QBR8"/>
<dbReference type="Pfam" id="PF11739">
    <property type="entry name" value="YdbH-like"/>
    <property type="match status" value="2"/>
</dbReference>
<reference evidence="2 3" key="1">
    <citation type="submission" date="2023-02" db="EMBL/GenBank/DDBJ databases">
        <title>Complete genome sequence of a novel bacterium Oceanimonas sp. NTOU-MSR1 isolated from marine coast sediment.</title>
        <authorList>
            <person name="Yang H.-T."/>
            <person name="Chen Y.-L."/>
            <person name="Ho Y.-N."/>
        </authorList>
    </citation>
    <scope>NUCLEOTIDE SEQUENCE [LARGE SCALE GENOMIC DNA]</scope>
    <source>
        <strain evidence="2 3">NTOU-MSR1</strain>
    </source>
</reference>
<feature type="chain" id="PRO_5041289832" evidence="1">
    <location>
        <begin position="21"/>
        <end position="595"/>
    </location>
</feature>
<gene>
    <name evidence="2" type="ORF">PU634_15125</name>
</gene>
<keyword evidence="3" id="KW-1185">Reference proteome</keyword>
<evidence type="ECO:0000313" key="2">
    <source>
        <dbReference type="EMBL" id="WMC10391.1"/>
    </source>
</evidence>
<dbReference type="EMBL" id="CP118224">
    <property type="protein sequence ID" value="WMC10391.1"/>
    <property type="molecule type" value="Genomic_DNA"/>
</dbReference>
<keyword evidence="1" id="KW-0732">Signal</keyword>
<sequence length="595" mass="64174">MSRLVCGLLLTLLWPGPAVAQGLPAWLELNASLARAQVPACPRERAQDFRLHWQDGRLTGRLASLSLDLTCSRSGNQGAKGEGDALSLLLTLPPVDFAIEHLTLYLPADAVLSGPARLRRADGAVMIDWHTDGGLLALTLTPEQDGWRWQGELPGRLLVPSLQGPVHLQGHWFPGQALQLNASTALPAPLSGRLRLDGRLNTTQAGWQWRPGTRLTIAELGWRQLRLRGLTLRPAGPVPLKGTGRWTLAWQGGRWQQRSLPGAELELVLAGQAQGEARLRLSPAVQVGAHWHWQQGLALTLPEQTLPLAAVAAWLNGWLTLPALEVEDGELRLAGRAGNLLNATQGLTLELALSDGRLRRGELLARKVAGKLGLAWRQGQFSLAPDSGLAIGELNTGVPITNIHAALDWRGNGLWLSGLTGRVLEGRLALSPMKLSAHTQGELHLQDLSLARLLSLAALPGLTGDGRLHGRLPFVLNGRLSVHNGRLWGRDGWVSYQAGDALAASAEDNLSLGLTLGMLEDLRYQSLDAAVSMTPDGEAVVLTRLEGQAPVMGKIHPVNFNYRHQENLLQLLASLRFAGQLGDRLPASLQGESNQ</sequence>
<feature type="signal peptide" evidence="1">
    <location>
        <begin position="1"/>
        <end position="20"/>
    </location>
</feature>
<protein>
    <submittedName>
        <fullName evidence="2">YdbH domain-containing protein</fullName>
    </submittedName>
</protein>
<organism evidence="2 3">
    <name type="scientific">Oceanimonas pelagia</name>
    <dbReference type="NCBI Taxonomy" id="3028314"/>
    <lineage>
        <taxon>Bacteria</taxon>
        <taxon>Pseudomonadati</taxon>
        <taxon>Pseudomonadota</taxon>
        <taxon>Gammaproteobacteria</taxon>
        <taxon>Aeromonadales</taxon>
        <taxon>Aeromonadaceae</taxon>
        <taxon>Oceanimonas</taxon>
    </lineage>
</organism>
<name>A0AA50QBR8_9GAMM</name>
<evidence type="ECO:0000256" key="1">
    <source>
        <dbReference type="SAM" id="SignalP"/>
    </source>
</evidence>
<proteinExistence type="predicted"/>
<evidence type="ECO:0000313" key="3">
    <source>
        <dbReference type="Proteomes" id="UP001223802"/>
    </source>
</evidence>
<dbReference type="Proteomes" id="UP001223802">
    <property type="component" value="Chromosome"/>
</dbReference>
<dbReference type="RefSeq" id="WP_306761590.1">
    <property type="nucleotide sequence ID" value="NZ_CP118224.1"/>
</dbReference>
<accession>A0AA50QBR8</accession>
<dbReference type="InterPro" id="IPR021730">
    <property type="entry name" value="YdbH"/>
</dbReference>
<dbReference type="KEGG" id="ope:PU634_15125"/>